<evidence type="ECO:0000313" key="1">
    <source>
        <dbReference type="EMBL" id="KAK8572459.1"/>
    </source>
</evidence>
<sequence>MKKLPPGEWNLGMERTLRSWTNTTHSAMRGIFESSLVVEPLETPLGHNKLKASTGLTEALGTMSTMMLQANAGLTETEGAERTFPNRTTLTLIGTAFGR</sequence>
<dbReference type="EMBL" id="JBBPBM010000008">
    <property type="protein sequence ID" value="KAK8572459.1"/>
    <property type="molecule type" value="Genomic_DNA"/>
</dbReference>
<accession>A0ABR2F625</accession>
<gene>
    <name evidence="1" type="ORF">V6N12_028512</name>
</gene>
<organism evidence="1 2">
    <name type="scientific">Hibiscus sabdariffa</name>
    <name type="common">roselle</name>
    <dbReference type="NCBI Taxonomy" id="183260"/>
    <lineage>
        <taxon>Eukaryota</taxon>
        <taxon>Viridiplantae</taxon>
        <taxon>Streptophyta</taxon>
        <taxon>Embryophyta</taxon>
        <taxon>Tracheophyta</taxon>
        <taxon>Spermatophyta</taxon>
        <taxon>Magnoliopsida</taxon>
        <taxon>eudicotyledons</taxon>
        <taxon>Gunneridae</taxon>
        <taxon>Pentapetalae</taxon>
        <taxon>rosids</taxon>
        <taxon>malvids</taxon>
        <taxon>Malvales</taxon>
        <taxon>Malvaceae</taxon>
        <taxon>Malvoideae</taxon>
        <taxon>Hibiscus</taxon>
    </lineage>
</organism>
<comment type="caution">
    <text evidence="1">The sequence shown here is derived from an EMBL/GenBank/DDBJ whole genome shotgun (WGS) entry which is preliminary data.</text>
</comment>
<name>A0ABR2F625_9ROSI</name>
<dbReference type="Proteomes" id="UP001472677">
    <property type="component" value="Unassembled WGS sequence"/>
</dbReference>
<evidence type="ECO:0000313" key="2">
    <source>
        <dbReference type="Proteomes" id="UP001472677"/>
    </source>
</evidence>
<protein>
    <submittedName>
        <fullName evidence="1">Uncharacterized protein</fullName>
    </submittedName>
</protein>
<reference evidence="1 2" key="1">
    <citation type="journal article" date="2024" name="G3 (Bethesda)">
        <title>Genome assembly of Hibiscus sabdariffa L. provides insights into metabolisms of medicinal natural products.</title>
        <authorList>
            <person name="Kim T."/>
        </authorList>
    </citation>
    <scope>NUCLEOTIDE SEQUENCE [LARGE SCALE GENOMIC DNA]</scope>
    <source>
        <strain evidence="1">TK-2024</strain>
        <tissue evidence="1">Old leaves</tissue>
    </source>
</reference>
<proteinExistence type="predicted"/>
<keyword evidence="2" id="KW-1185">Reference proteome</keyword>